<name>A0A938B550_UNCTE</name>
<comment type="caution">
    <text evidence="1">The sequence shown here is derived from an EMBL/GenBank/DDBJ whole genome shotgun (WGS) entry which is preliminary data.</text>
</comment>
<feature type="non-terminal residue" evidence="1">
    <location>
        <position position="267"/>
    </location>
</feature>
<proteinExistence type="predicted"/>
<dbReference type="Proteomes" id="UP000712673">
    <property type="component" value="Unassembled WGS sequence"/>
</dbReference>
<evidence type="ECO:0000313" key="1">
    <source>
        <dbReference type="EMBL" id="MBM3227161.1"/>
    </source>
</evidence>
<protein>
    <submittedName>
        <fullName evidence="1">Type I-U CRISPR-associated protein Cas5/Cas6</fullName>
    </submittedName>
</protein>
<reference evidence="1" key="1">
    <citation type="submission" date="2019-03" db="EMBL/GenBank/DDBJ databases">
        <title>Lake Tanganyika Metagenome-Assembled Genomes (MAGs).</title>
        <authorList>
            <person name="Tran P."/>
        </authorList>
    </citation>
    <scope>NUCLEOTIDE SEQUENCE</scope>
    <source>
        <strain evidence="1">K_DeepCast_65m_m2_066</strain>
    </source>
</reference>
<sequence>MIAISARFLTGRFHATPWGHHTNEGAVEWPPSPWRLLRALVATFYRARPEGVTEDQLHRVLAALAPAPLMYLPPAATAHTRHYDVAHQSLKFFDTFVALNPTDAVAWIWPETVCAPEDRAALTALLTALGTFGRAESWCEMTLLAPEAIPAPNSRPLADDQPPGGYDPIRVLLPDVADDALLDTLRIETSTMRQHRHLDPPGSRWVTYTRPAEALVAHRITPPRSRPPTSPSTIARYALDATVLPLLQDTLPFAERIRRALIRLRSQ</sequence>
<evidence type="ECO:0000313" key="2">
    <source>
        <dbReference type="Proteomes" id="UP000712673"/>
    </source>
</evidence>
<organism evidence="1 2">
    <name type="scientific">Tectimicrobiota bacterium</name>
    <dbReference type="NCBI Taxonomy" id="2528274"/>
    <lineage>
        <taxon>Bacteria</taxon>
        <taxon>Pseudomonadati</taxon>
        <taxon>Nitrospinota/Tectimicrobiota group</taxon>
        <taxon>Candidatus Tectimicrobiota</taxon>
    </lineage>
</organism>
<dbReference type="InterPro" id="IPR019089">
    <property type="entry name" value="Cas_GSU0054"/>
</dbReference>
<gene>
    <name evidence="1" type="primary">cas5u6u</name>
    <name evidence="1" type="ORF">FJZ47_25625</name>
</gene>
<accession>A0A938B550</accession>
<dbReference type="AlphaFoldDB" id="A0A938B550"/>
<dbReference type="EMBL" id="VGLS01001226">
    <property type="protein sequence ID" value="MBM3227161.1"/>
    <property type="molecule type" value="Genomic_DNA"/>
</dbReference>
<dbReference type="NCBIfam" id="TIGR02165">
    <property type="entry name" value="cas5_6_GSU0054"/>
    <property type="match status" value="1"/>
</dbReference>